<dbReference type="Gene3D" id="3.30.200.20">
    <property type="entry name" value="Phosphorylase Kinase, domain 1"/>
    <property type="match status" value="1"/>
</dbReference>
<keyword evidence="8" id="KW-0723">Serine/threonine-protein kinase</keyword>
<dbReference type="InterPro" id="IPR017441">
    <property type="entry name" value="Protein_kinase_ATP_BS"/>
</dbReference>
<sequence>MADLVKSSKAGDEAGPVARVGSVIKGKWTIEGLLGVGGMAAVFAASHRNGQRAALKILHADFAREKVIRERFLKEAYVSNKVNHSATVQVLDDDETEQGEPFLIMELLEGDTVRDAWKKSGRTMPAGRVLQICERVVDCLASCHAINVIHRDLKPANIFITKDEEIKVLDFGVAQMRDATSERTATGTALGTPAYMSPEQAMGLVDQLDGRADLFSVGAMMHALITGHRINNGRTEQEALVMAATKPVPSVARLASQLPIELIKAIDKSLAWDRRNRYQDAREMQRALLALMAAQGAQPLAARPPPRPLEVVAPPAPTIPPAIALAAPPPPVLAAMPAPMAQPAPAAAPAPSFTSASTSGVGTAMTPSSGMSGPSVAPSVSKSVPVQPPAFDPLLGYAPPMAKAPSGAPVAGPIAVEVPENDPRVQTLRDLMKHWDRLLPSVRQFGWAHPATERALRTCFEGFSEALRHQPTVSSWTLRPYSLMTLGHTVWEPTAPFDAIPYNLFACGMRTLRIEPGVSLEEMREFFALCLLDPGRDLPPEDDLAASFWEKALPHVHWECVDAFAEGDASEREAFYGEADELENLASDAARNNTSRIEAKAMALSTDEGAFGKLKERSPFALDEGARGNLAGQLEIAREMWSERYVDALIEGYLDAASNRDAPLVLASLRKSTADLAVVGRIDVAVQLNHALVERLCVRVQAPENQSKLVAALTNAMFGGETLEIVLKRLRDDPSALDSFAMVLGALGPNELQTVLSNVREVTHPELRGVLVGFVEQYAAGREHELAAAIPGSDVDTVSALIQLLARLGTPGAHQALHQLAQSEDINARTEARVHVAPSAEHAQNELAGLLDNASAIVRLAALRTATRYQMRGTWATVARIINGKAFNELGNDERRELLRACLVLVPERGEPMVLDLAKKGGVIVSDNREATRSLAAELLGDLSRSRQVASALLELSQSRWGVSEETRLAAGNAAKRIGQRLVQSHGGASA</sequence>
<dbReference type="PANTHER" id="PTHR43289">
    <property type="entry name" value="MITOGEN-ACTIVATED PROTEIN KINASE KINASE KINASE 20-RELATED"/>
    <property type="match status" value="1"/>
</dbReference>
<dbReference type="PROSITE" id="PS00108">
    <property type="entry name" value="PROTEIN_KINASE_ST"/>
    <property type="match status" value="1"/>
</dbReference>
<feature type="binding site" evidence="5">
    <location>
        <position position="56"/>
    </location>
    <ligand>
        <name>ATP</name>
        <dbReference type="ChEBI" id="CHEBI:30616"/>
    </ligand>
</feature>
<gene>
    <name evidence="8" type="ORF">AKJ09_01247</name>
</gene>
<dbReference type="InterPro" id="IPR011009">
    <property type="entry name" value="Kinase-like_dom_sf"/>
</dbReference>
<feature type="domain" description="Protein kinase" evidence="7">
    <location>
        <begin position="28"/>
        <end position="289"/>
    </location>
</feature>
<evidence type="ECO:0000256" key="5">
    <source>
        <dbReference type="PROSITE-ProRule" id="PRU10141"/>
    </source>
</evidence>
<evidence type="ECO:0000256" key="2">
    <source>
        <dbReference type="ARBA" id="ARBA00022741"/>
    </source>
</evidence>
<name>A0A0K1PM18_9BACT</name>
<keyword evidence="3 8" id="KW-0418">Kinase</keyword>
<keyword evidence="1" id="KW-0808">Transferase</keyword>
<organism evidence="8 9">
    <name type="scientific">Labilithrix luteola</name>
    <dbReference type="NCBI Taxonomy" id="1391654"/>
    <lineage>
        <taxon>Bacteria</taxon>
        <taxon>Pseudomonadati</taxon>
        <taxon>Myxococcota</taxon>
        <taxon>Polyangia</taxon>
        <taxon>Polyangiales</taxon>
        <taxon>Labilitrichaceae</taxon>
        <taxon>Labilithrix</taxon>
    </lineage>
</organism>
<keyword evidence="2 5" id="KW-0547">Nucleotide-binding</keyword>
<dbReference type="STRING" id="1391654.AKJ09_01247"/>
<protein>
    <submittedName>
        <fullName evidence="8">Serine/threonine protein kinase</fullName>
    </submittedName>
</protein>
<accession>A0A0K1PM18</accession>
<dbReference type="InterPro" id="IPR008271">
    <property type="entry name" value="Ser/Thr_kinase_AS"/>
</dbReference>
<evidence type="ECO:0000256" key="4">
    <source>
        <dbReference type="ARBA" id="ARBA00022840"/>
    </source>
</evidence>
<dbReference type="SUPFAM" id="SSF56112">
    <property type="entry name" value="Protein kinase-like (PK-like)"/>
    <property type="match status" value="1"/>
</dbReference>
<evidence type="ECO:0000256" key="1">
    <source>
        <dbReference type="ARBA" id="ARBA00022679"/>
    </source>
</evidence>
<evidence type="ECO:0000256" key="3">
    <source>
        <dbReference type="ARBA" id="ARBA00022777"/>
    </source>
</evidence>
<dbReference type="GO" id="GO:0004674">
    <property type="term" value="F:protein serine/threonine kinase activity"/>
    <property type="evidence" value="ECO:0007669"/>
    <property type="project" value="UniProtKB-KW"/>
</dbReference>
<dbReference type="SMART" id="SM00220">
    <property type="entry name" value="S_TKc"/>
    <property type="match status" value="1"/>
</dbReference>
<dbReference type="EMBL" id="CP012333">
    <property type="protein sequence ID" value="AKU94583.1"/>
    <property type="molecule type" value="Genomic_DNA"/>
</dbReference>
<dbReference type="PANTHER" id="PTHR43289:SF6">
    <property type="entry name" value="SERINE_THREONINE-PROTEIN KINASE NEKL-3"/>
    <property type="match status" value="1"/>
</dbReference>
<dbReference type="GO" id="GO:0005524">
    <property type="term" value="F:ATP binding"/>
    <property type="evidence" value="ECO:0007669"/>
    <property type="project" value="UniProtKB-UniRule"/>
</dbReference>
<evidence type="ECO:0000259" key="7">
    <source>
        <dbReference type="PROSITE" id="PS50011"/>
    </source>
</evidence>
<feature type="region of interest" description="Disordered" evidence="6">
    <location>
        <begin position="343"/>
        <end position="384"/>
    </location>
</feature>
<proteinExistence type="predicted"/>
<reference evidence="8 9" key="1">
    <citation type="submission" date="2015-08" db="EMBL/GenBank/DDBJ databases">
        <authorList>
            <person name="Babu N.S."/>
            <person name="Beckwith C.J."/>
            <person name="Beseler K.G."/>
            <person name="Brison A."/>
            <person name="Carone J.V."/>
            <person name="Caskin T.P."/>
            <person name="Diamond M."/>
            <person name="Durham M.E."/>
            <person name="Foxe J.M."/>
            <person name="Go M."/>
            <person name="Henderson B.A."/>
            <person name="Jones I.B."/>
            <person name="McGettigan J.A."/>
            <person name="Micheletti S.J."/>
            <person name="Nasrallah M.E."/>
            <person name="Ortiz D."/>
            <person name="Piller C.R."/>
            <person name="Privatt S.R."/>
            <person name="Schneider S.L."/>
            <person name="Sharp S."/>
            <person name="Smith T.C."/>
            <person name="Stanton J.D."/>
            <person name="Ullery H.E."/>
            <person name="Wilson R.J."/>
            <person name="Serrano M.G."/>
            <person name="Buck G."/>
            <person name="Lee V."/>
            <person name="Wang Y."/>
            <person name="Carvalho R."/>
            <person name="Voegtly L."/>
            <person name="Shi R."/>
            <person name="Duckworth R."/>
            <person name="Johnson A."/>
            <person name="Loviza R."/>
            <person name="Walstead R."/>
            <person name="Shah Z."/>
            <person name="Kiflezghi M."/>
            <person name="Wade K."/>
            <person name="Ball S.L."/>
            <person name="Bradley K.W."/>
            <person name="Asai D.J."/>
            <person name="Bowman C.A."/>
            <person name="Russell D.A."/>
            <person name="Pope W.H."/>
            <person name="Jacobs-Sera D."/>
            <person name="Hendrix R.W."/>
            <person name="Hatfull G.F."/>
        </authorList>
    </citation>
    <scope>NUCLEOTIDE SEQUENCE [LARGE SCALE GENOMIC DNA]</scope>
    <source>
        <strain evidence="8 9">DSM 27648</strain>
    </source>
</reference>
<feature type="compositionally biased region" description="Polar residues" evidence="6">
    <location>
        <begin position="352"/>
        <end position="371"/>
    </location>
</feature>
<evidence type="ECO:0000256" key="6">
    <source>
        <dbReference type="SAM" id="MobiDB-lite"/>
    </source>
</evidence>
<dbReference type="InterPro" id="IPR000719">
    <property type="entry name" value="Prot_kinase_dom"/>
</dbReference>
<keyword evidence="4 5" id="KW-0067">ATP-binding</keyword>
<dbReference type="CDD" id="cd14014">
    <property type="entry name" value="STKc_PknB_like"/>
    <property type="match status" value="1"/>
</dbReference>
<dbReference type="Proteomes" id="UP000064967">
    <property type="component" value="Chromosome"/>
</dbReference>
<dbReference type="Pfam" id="PF00069">
    <property type="entry name" value="Pkinase"/>
    <property type="match status" value="1"/>
</dbReference>
<keyword evidence="9" id="KW-1185">Reference proteome</keyword>
<dbReference type="PROSITE" id="PS50011">
    <property type="entry name" value="PROTEIN_KINASE_DOM"/>
    <property type="match status" value="1"/>
</dbReference>
<dbReference type="AlphaFoldDB" id="A0A0K1PM18"/>
<dbReference type="PROSITE" id="PS00107">
    <property type="entry name" value="PROTEIN_KINASE_ATP"/>
    <property type="match status" value="1"/>
</dbReference>
<feature type="compositionally biased region" description="Low complexity" evidence="6">
    <location>
        <begin position="372"/>
        <end position="384"/>
    </location>
</feature>
<dbReference type="KEGG" id="llu:AKJ09_01247"/>
<dbReference type="Gene3D" id="1.10.510.10">
    <property type="entry name" value="Transferase(Phosphotransferase) domain 1"/>
    <property type="match status" value="1"/>
</dbReference>
<evidence type="ECO:0000313" key="8">
    <source>
        <dbReference type="EMBL" id="AKU94583.1"/>
    </source>
</evidence>
<evidence type="ECO:0000313" key="9">
    <source>
        <dbReference type="Proteomes" id="UP000064967"/>
    </source>
</evidence>